<reference evidence="5" key="3">
    <citation type="submission" date="2025-09" db="UniProtKB">
        <authorList>
            <consortium name="Ensembl"/>
        </authorList>
    </citation>
    <scope>IDENTIFICATION</scope>
</reference>
<feature type="compositionally biased region" description="Basic and acidic residues" evidence="3">
    <location>
        <begin position="67"/>
        <end position="86"/>
    </location>
</feature>
<evidence type="ECO:0000313" key="6">
    <source>
        <dbReference type="Proteomes" id="UP000233100"/>
    </source>
</evidence>
<proteinExistence type="predicted"/>
<dbReference type="SMART" id="SM00054">
    <property type="entry name" value="EFh"/>
    <property type="match status" value="1"/>
</dbReference>
<dbReference type="VEuPathDB" id="HostDB:ENSMFAG00000035419"/>
<evidence type="ECO:0000256" key="1">
    <source>
        <dbReference type="ARBA" id="ARBA00022723"/>
    </source>
</evidence>
<dbReference type="Bgee" id="ENSMFAG00000035419">
    <property type="expression patterns" value="Expressed in lymph node and 2 other cell types or tissues"/>
</dbReference>
<feature type="domain" description="EF-hand" evidence="4">
    <location>
        <begin position="449"/>
        <end position="484"/>
    </location>
</feature>
<feature type="compositionally biased region" description="Polar residues" evidence="3">
    <location>
        <begin position="223"/>
        <end position="235"/>
    </location>
</feature>
<keyword evidence="1" id="KW-0479">Metal-binding</keyword>
<feature type="region of interest" description="Disordered" evidence="3">
    <location>
        <begin position="1"/>
        <end position="301"/>
    </location>
</feature>
<name>A0A2K5U4K4_MACFA</name>
<gene>
    <name evidence="5" type="primary">SPATA21</name>
</gene>
<feature type="compositionally biased region" description="Basic and acidic residues" evidence="3">
    <location>
        <begin position="275"/>
        <end position="287"/>
    </location>
</feature>
<reference evidence="5 6" key="1">
    <citation type="submission" date="2013-03" db="EMBL/GenBank/DDBJ databases">
        <authorList>
            <person name="Warren W."/>
            <person name="Wilson R.K."/>
        </authorList>
    </citation>
    <scope>NUCLEOTIDE SEQUENCE</scope>
</reference>
<feature type="compositionally biased region" description="Polar residues" evidence="3">
    <location>
        <begin position="96"/>
        <end position="116"/>
    </location>
</feature>
<feature type="compositionally biased region" description="Basic and acidic residues" evidence="3">
    <location>
        <begin position="195"/>
        <end position="209"/>
    </location>
</feature>
<protein>
    <submittedName>
        <fullName evidence="5">Spermatosis associated 21</fullName>
    </submittedName>
</protein>
<feature type="compositionally biased region" description="Low complexity" evidence="3">
    <location>
        <begin position="334"/>
        <end position="357"/>
    </location>
</feature>
<dbReference type="PROSITE" id="PS50222">
    <property type="entry name" value="EF_HAND_2"/>
    <property type="match status" value="1"/>
</dbReference>
<keyword evidence="2" id="KW-0106">Calcium</keyword>
<keyword evidence="6" id="KW-1185">Reference proteome</keyword>
<feature type="region of interest" description="Disordered" evidence="3">
    <location>
        <begin position="614"/>
        <end position="664"/>
    </location>
</feature>
<dbReference type="InterPro" id="IPR018247">
    <property type="entry name" value="EF_Hand_1_Ca_BS"/>
</dbReference>
<dbReference type="InterPro" id="IPR011992">
    <property type="entry name" value="EF-hand-dom_pair"/>
</dbReference>
<evidence type="ECO:0000256" key="3">
    <source>
        <dbReference type="SAM" id="MobiDB-lite"/>
    </source>
</evidence>
<dbReference type="InterPro" id="IPR002048">
    <property type="entry name" value="EF_hand_dom"/>
</dbReference>
<sequence length="664" mass="72725">MDNRNTQMYTEGRIKVPGTQPSPGLRITIKRAGVEPTIPGVSQVMFPDASEVGSRKQLSSASGGPEKGPRYRDTFKEGPSELRTQEQRPPAKPGKKQSSWVPQEGSQELQAGQDQSELGLLPSWVPEGPEGLQQLGSGKEIEGQQRRQRNQGTGEDEPPESCQGPGYQSTLGHQADVVQPAEPCCPLAGRGQPLGDKRPKEADVPHIRPQEAPPEPSPGGHGDSSQEAMPPTSTVAPEEKTASSFLPSMPGPTKTKGGGEDVETQPAPGPLPPPEVRDIGERREPDRVQQQPQKPVVAAGTQNLRKFRQGFMKCLLEVEVESLEAGCRSLTAQVTPVPTSSPSLPQTPASAPASGPSWARLSAPGPEPAPGYQQGGRPDVALGRGSVLCRQEPEEQSLQKLYQNREKSEEQLTLKQEEAFRSYFEIFNGPGEVDAQSLKNILLLMGFSVTPAQVEDALMSADVNGDGHVDFKDFLAVMTDTRRFFCSVEQNALTDMAPHNPHTLLFEILSLLVEMLALPEAVLEEITNYYQKKLKAGTCKAQEMEAAIGRLRLQKQLPYNPQQEESSEVPERKVLSILSRLKQQNYAPNLQSPYAQVPCIPLCPRMDKKMVRRKPTNHYVQDQCTTPGLAPDIRSPFFQSRSQGNREHNSDSRKWPSSVPSRTH</sequence>
<evidence type="ECO:0000313" key="5">
    <source>
        <dbReference type="Ensembl" id="ENSMFAP00000007278.2"/>
    </source>
</evidence>
<dbReference type="AlphaFoldDB" id="A0A2K5U4K4"/>
<evidence type="ECO:0000259" key="4">
    <source>
        <dbReference type="PROSITE" id="PS50222"/>
    </source>
</evidence>
<organism evidence="5 6">
    <name type="scientific">Macaca fascicularis</name>
    <name type="common">Crab-eating macaque</name>
    <name type="synonym">Cynomolgus monkey</name>
    <dbReference type="NCBI Taxonomy" id="9541"/>
    <lineage>
        <taxon>Eukaryota</taxon>
        <taxon>Metazoa</taxon>
        <taxon>Chordata</taxon>
        <taxon>Craniata</taxon>
        <taxon>Vertebrata</taxon>
        <taxon>Euteleostomi</taxon>
        <taxon>Mammalia</taxon>
        <taxon>Eutheria</taxon>
        <taxon>Euarchontoglires</taxon>
        <taxon>Primates</taxon>
        <taxon>Haplorrhini</taxon>
        <taxon>Catarrhini</taxon>
        <taxon>Cercopithecidae</taxon>
        <taxon>Cercopithecinae</taxon>
        <taxon>Macaca</taxon>
    </lineage>
</organism>
<feature type="region of interest" description="Disordered" evidence="3">
    <location>
        <begin position="334"/>
        <end position="380"/>
    </location>
</feature>
<dbReference type="Gene3D" id="1.10.238.10">
    <property type="entry name" value="EF-hand"/>
    <property type="match status" value="1"/>
</dbReference>
<dbReference type="Proteomes" id="UP000233100">
    <property type="component" value="Chromosome 1"/>
</dbReference>
<dbReference type="PANTHER" id="PTHR47500:SF1">
    <property type="entry name" value="SPERMATOGENESIS-ASSOCIATED PROTEIN 21"/>
    <property type="match status" value="1"/>
</dbReference>
<accession>A0A2K5U4K4</accession>
<dbReference type="PANTHER" id="PTHR47500">
    <property type="entry name" value="EF-HAND CALCIUM-BINDING DOMAIN-CONTAINING PROTEIN"/>
    <property type="match status" value="1"/>
</dbReference>
<dbReference type="Ensembl" id="ENSMFAT00000025967.2">
    <property type="protein sequence ID" value="ENSMFAP00000007278.2"/>
    <property type="gene ID" value="ENSMFAG00000035419.2"/>
</dbReference>
<dbReference type="GO" id="GO:0005509">
    <property type="term" value="F:calcium ion binding"/>
    <property type="evidence" value="ECO:0007669"/>
    <property type="project" value="InterPro"/>
</dbReference>
<feature type="compositionally biased region" description="Low complexity" evidence="3">
    <location>
        <begin position="288"/>
        <end position="297"/>
    </location>
</feature>
<feature type="compositionally biased region" description="Basic and acidic residues" evidence="3">
    <location>
        <begin position="644"/>
        <end position="654"/>
    </location>
</feature>
<dbReference type="InterPro" id="IPR043520">
    <property type="entry name" value="SPT21"/>
</dbReference>
<reference evidence="5" key="2">
    <citation type="submission" date="2025-08" db="UniProtKB">
        <authorList>
            <consortium name="Ensembl"/>
        </authorList>
    </citation>
    <scope>IDENTIFICATION</scope>
</reference>
<dbReference type="GeneTree" id="ENSGT00940000162494"/>
<dbReference type="SUPFAM" id="SSF47473">
    <property type="entry name" value="EF-hand"/>
    <property type="match status" value="1"/>
</dbReference>
<evidence type="ECO:0000256" key="2">
    <source>
        <dbReference type="ARBA" id="ARBA00022837"/>
    </source>
</evidence>
<dbReference type="CDD" id="cd00051">
    <property type="entry name" value="EFh"/>
    <property type="match status" value="1"/>
</dbReference>
<dbReference type="PROSITE" id="PS00018">
    <property type="entry name" value="EF_HAND_1"/>
    <property type="match status" value="1"/>
</dbReference>